<dbReference type="RefSeq" id="WP_307811049.1">
    <property type="nucleotide sequence ID" value="NZ_BAABKQ010000001.1"/>
</dbReference>
<feature type="compositionally biased region" description="Gly residues" evidence="6">
    <location>
        <begin position="393"/>
        <end position="402"/>
    </location>
</feature>
<evidence type="ECO:0000256" key="3">
    <source>
        <dbReference type="ARBA" id="ARBA00023002"/>
    </source>
</evidence>
<gene>
    <name evidence="8" type="primary">thiO</name>
    <name evidence="8" type="ORF">GCM10023353_31330</name>
</gene>
<dbReference type="SUPFAM" id="SSF51971">
    <property type="entry name" value="Nucleotide-binding domain"/>
    <property type="match status" value="1"/>
</dbReference>
<evidence type="ECO:0000259" key="7">
    <source>
        <dbReference type="Pfam" id="PF01266"/>
    </source>
</evidence>
<protein>
    <recommendedName>
        <fullName evidence="5">glycine oxidase</fullName>
        <ecNumber evidence="5">1.4.3.19</ecNumber>
    </recommendedName>
</protein>
<dbReference type="Gene3D" id="3.30.9.10">
    <property type="entry name" value="D-Amino Acid Oxidase, subunit A, domain 2"/>
    <property type="match status" value="1"/>
</dbReference>
<dbReference type="Pfam" id="PF01266">
    <property type="entry name" value="DAO"/>
    <property type="match status" value="1"/>
</dbReference>
<dbReference type="Gene3D" id="3.50.50.60">
    <property type="entry name" value="FAD/NAD(P)-binding domain"/>
    <property type="match status" value="1"/>
</dbReference>
<dbReference type="NCBIfam" id="TIGR02352">
    <property type="entry name" value="thiamin_ThiO"/>
    <property type="match status" value="1"/>
</dbReference>
<keyword evidence="3" id="KW-0560">Oxidoreductase</keyword>
<evidence type="ECO:0000313" key="8">
    <source>
        <dbReference type="EMBL" id="GAA4820960.1"/>
    </source>
</evidence>
<dbReference type="InterPro" id="IPR036188">
    <property type="entry name" value="FAD/NAD-bd_sf"/>
</dbReference>
<name>A0ABP9CX21_9ACTN</name>
<dbReference type="SUPFAM" id="SSF54373">
    <property type="entry name" value="FAD-linked reductases, C-terminal domain"/>
    <property type="match status" value="1"/>
</dbReference>
<evidence type="ECO:0000256" key="6">
    <source>
        <dbReference type="SAM" id="MobiDB-lite"/>
    </source>
</evidence>
<evidence type="ECO:0000256" key="4">
    <source>
        <dbReference type="ARBA" id="ARBA00049872"/>
    </source>
</evidence>
<accession>A0ABP9CX21</accession>
<dbReference type="InterPro" id="IPR006076">
    <property type="entry name" value="FAD-dep_OxRdtase"/>
</dbReference>
<comment type="pathway">
    <text evidence="1">Cofactor biosynthesis; thiamine diphosphate biosynthesis.</text>
</comment>
<evidence type="ECO:0000256" key="5">
    <source>
        <dbReference type="ARBA" id="ARBA00050018"/>
    </source>
</evidence>
<evidence type="ECO:0000256" key="2">
    <source>
        <dbReference type="ARBA" id="ARBA00022977"/>
    </source>
</evidence>
<comment type="catalytic activity">
    <reaction evidence="4">
        <text>glycine + O2 + H2O = glyoxylate + H2O2 + NH4(+)</text>
        <dbReference type="Rhea" id="RHEA:11532"/>
        <dbReference type="ChEBI" id="CHEBI:15377"/>
        <dbReference type="ChEBI" id="CHEBI:15379"/>
        <dbReference type="ChEBI" id="CHEBI:16240"/>
        <dbReference type="ChEBI" id="CHEBI:28938"/>
        <dbReference type="ChEBI" id="CHEBI:36655"/>
        <dbReference type="ChEBI" id="CHEBI:57305"/>
        <dbReference type="EC" id="1.4.3.19"/>
    </reaction>
</comment>
<proteinExistence type="predicted"/>
<dbReference type="PANTHER" id="PTHR13847">
    <property type="entry name" value="SARCOSINE DEHYDROGENASE-RELATED"/>
    <property type="match status" value="1"/>
</dbReference>
<keyword evidence="9" id="KW-1185">Reference proteome</keyword>
<dbReference type="Proteomes" id="UP001500839">
    <property type="component" value="Unassembled WGS sequence"/>
</dbReference>
<organism evidence="8 9">
    <name type="scientific">Tomitella cavernea</name>
    <dbReference type="NCBI Taxonomy" id="1387982"/>
    <lineage>
        <taxon>Bacteria</taxon>
        <taxon>Bacillati</taxon>
        <taxon>Actinomycetota</taxon>
        <taxon>Actinomycetes</taxon>
        <taxon>Mycobacteriales</taxon>
        <taxon>Tomitella</taxon>
    </lineage>
</organism>
<dbReference type="InterPro" id="IPR012727">
    <property type="entry name" value="Gly_oxidase_ThiO"/>
</dbReference>
<feature type="domain" description="FAD dependent oxidoreductase" evidence="7">
    <location>
        <begin position="18"/>
        <end position="358"/>
    </location>
</feature>
<comment type="caution">
    <text evidence="8">The sequence shown here is derived from an EMBL/GenBank/DDBJ whole genome shotgun (WGS) entry which is preliminary data.</text>
</comment>
<dbReference type="EC" id="1.4.3.19" evidence="5"/>
<evidence type="ECO:0000313" key="9">
    <source>
        <dbReference type="Proteomes" id="UP001500839"/>
    </source>
</evidence>
<keyword evidence="2" id="KW-0784">Thiamine biosynthesis</keyword>
<sequence>MDSAPDIARGAGGARVDVVGAGVVGSAIAWRAARAGYAVRLFDPLLAPGAAQTGASWAAGGMLAPYSEGRPGEHRVLELGAASLARWPRMACELREQTGVDVISARGTLMVGADGADADELRTVGAWLGDADGAADAQAEPLTRAQVRGRHRALARNLRGGLWLAGELAVDNRALLRALRRAAVDSGAVPVAARCASIVDADADHVVVTAGTDAAALLPGLPVRPVKGEILRLRRPPTVPPPPPFTVRAGVHGRHVYLVPRADGLVVGATMYEHGEDRAVTVGGVRDLIADAQTILPSIAEYELVDAMAGLRPMTPDNLPVIGTVEGAAAGGRGPRIITACGHGRNGVLLTAVTADAVLAELAGAPLAETDGLGPQRFRWDGLRQGGLRQDGNGPGGVREAG</sequence>
<evidence type="ECO:0000256" key="1">
    <source>
        <dbReference type="ARBA" id="ARBA00004948"/>
    </source>
</evidence>
<dbReference type="EMBL" id="BAABKQ010000001">
    <property type="protein sequence ID" value="GAA4820960.1"/>
    <property type="molecule type" value="Genomic_DNA"/>
</dbReference>
<dbReference type="PANTHER" id="PTHR13847:SF289">
    <property type="entry name" value="GLYCINE OXIDASE"/>
    <property type="match status" value="1"/>
</dbReference>
<reference evidence="9" key="1">
    <citation type="journal article" date="2019" name="Int. J. Syst. Evol. Microbiol.">
        <title>The Global Catalogue of Microorganisms (GCM) 10K type strain sequencing project: providing services to taxonomists for standard genome sequencing and annotation.</title>
        <authorList>
            <consortium name="The Broad Institute Genomics Platform"/>
            <consortium name="The Broad Institute Genome Sequencing Center for Infectious Disease"/>
            <person name="Wu L."/>
            <person name="Ma J."/>
        </authorList>
    </citation>
    <scope>NUCLEOTIDE SEQUENCE [LARGE SCALE GENOMIC DNA]</scope>
    <source>
        <strain evidence="9">JCM 18542</strain>
    </source>
</reference>
<feature type="region of interest" description="Disordered" evidence="6">
    <location>
        <begin position="383"/>
        <end position="402"/>
    </location>
</feature>